<sequence length="94" mass="11092">MLIEKEIFGREALNVIACEGWQRVERPKTYKQWQVRNLRAGFDQIPLDREMVTGAIQRVRSNYHKDFVIDEDSRWLLQGWKGGIIYALSAWKPA</sequence>
<proteinExistence type="predicted"/>
<evidence type="ECO:0000313" key="1">
    <source>
        <dbReference type="EMBL" id="KAJ0053665.1"/>
    </source>
</evidence>
<gene>
    <name evidence="1" type="ORF">Pint_03482</name>
</gene>
<evidence type="ECO:0000313" key="2">
    <source>
        <dbReference type="Proteomes" id="UP001163603"/>
    </source>
</evidence>
<dbReference type="EMBL" id="CM047736">
    <property type="protein sequence ID" value="KAJ0053665.1"/>
    <property type="molecule type" value="Genomic_DNA"/>
</dbReference>
<keyword evidence="2" id="KW-1185">Reference proteome</keyword>
<organism evidence="1 2">
    <name type="scientific">Pistacia integerrima</name>
    <dbReference type="NCBI Taxonomy" id="434235"/>
    <lineage>
        <taxon>Eukaryota</taxon>
        <taxon>Viridiplantae</taxon>
        <taxon>Streptophyta</taxon>
        <taxon>Embryophyta</taxon>
        <taxon>Tracheophyta</taxon>
        <taxon>Spermatophyta</taxon>
        <taxon>Magnoliopsida</taxon>
        <taxon>eudicotyledons</taxon>
        <taxon>Gunneridae</taxon>
        <taxon>Pentapetalae</taxon>
        <taxon>rosids</taxon>
        <taxon>malvids</taxon>
        <taxon>Sapindales</taxon>
        <taxon>Anacardiaceae</taxon>
        <taxon>Pistacia</taxon>
    </lineage>
</organism>
<name>A0ACC0ZK78_9ROSI</name>
<protein>
    <submittedName>
        <fullName evidence="1">Uncharacterized protein</fullName>
    </submittedName>
</protein>
<dbReference type="Proteomes" id="UP001163603">
    <property type="component" value="Chromosome 1"/>
</dbReference>
<accession>A0ACC0ZK78</accession>
<comment type="caution">
    <text evidence="1">The sequence shown here is derived from an EMBL/GenBank/DDBJ whole genome shotgun (WGS) entry which is preliminary data.</text>
</comment>
<reference evidence="2" key="1">
    <citation type="journal article" date="2023" name="G3 (Bethesda)">
        <title>Genome assembly and association tests identify interacting loci associated with vigor, precocity, and sex in interspecific pistachio rootstocks.</title>
        <authorList>
            <person name="Palmer W."/>
            <person name="Jacygrad E."/>
            <person name="Sagayaradj S."/>
            <person name="Cavanaugh K."/>
            <person name="Han R."/>
            <person name="Bertier L."/>
            <person name="Beede B."/>
            <person name="Kafkas S."/>
            <person name="Golino D."/>
            <person name="Preece J."/>
            <person name="Michelmore R."/>
        </authorList>
    </citation>
    <scope>NUCLEOTIDE SEQUENCE [LARGE SCALE GENOMIC DNA]</scope>
</reference>